<reference evidence="5" key="1">
    <citation type="submission" date="2016-04" db="EMBL/GenBank/DDBJ databases">
        <authorList>
            <person name="Guldener U."/>
            <person name="Guldener U."/>
        </authorList>
    </citation>
    <scope>NUCLEOTIDE SEQUENCE [LARGE SCALE GENOMIC DNA]</scope>
    <source>
        <strain evidence="5">UB2112</strain>
    </source>
</reference>
<comment type="cofactor">
    <cofactor evidence="1">
        <name>a divalent metal cation</name>
        <dbReference type="ChEBI" id="CHEBI:60240"/>
    </cofactor>
</comment>
<dbReference type="Pfam" id="PF13359">
    <property type="entry name" value="DDE_Tnp_4"/>
    <property type="match status" value="1"/>
</dbReference>
<sequence>MVGPFSHIAAEKSCDLHFFNYSLSQVWVWVEHAISYLKNRFQCLNGYRGNMYHIKDHMKAARTIHACIITHTFASQYDCPDIVDGLLHPSFPKEEVDEVVQTLSTNLTQSGDMQSQQQANQVQYEEESMATGEHNCMLQAPQEDGRGLQCNVGTGLIVQAMWPIDNTFATLAPVHCNT</sequence>
<dbReference type="EMBL" id="LT558117">
    <property type="protein sequence ID" value="SAM61586.1"/>
    <property type="molecule type" value="Genomic_DNA"/>
</dbReference>
<dbReference type="GO" id="GO:0046872">
    <property type="term" value="F:metal ion binding"/>
    <property type="evidence" value="ECO:0007669"/>
    <property type="project" value="UniProtKB-KW"/>
</dbReference>
<keyword evidence="2" id="KW-0479">Metal-binding</keyword>
<dbReference type="InterPro" id="IPR027806">
    <property type="entry name" value="HARBI1_dom"/>
</dbReference>
<proteinExistence type="predicted"/>
<evidence type="ECO:0000256" key="2">
    <source>
        <dbReference type="ARBA" id="ARBA00022723"/>
    </source>
</evidence>
<evidence type="ECO:0000256" key="1">
    <source>
        <dbReference type="ARBA" id="ARBA00001968"/>
    </source>
</evidence>
<feature type="domain" description="DDE Tnp4" evidence="3">
    <location>
        <begin position="17"/>
        <end position="69"/>
    </location>
</feature>
<accession>A0A1K0H4T1</accession>
<evidence type="ECO:0000313" key="5">
    <source>
        <dbReference type="Proteomes" id="UP000179920"/>
    </source>
</evidence>
<evidence type="ECO:0000259" key="3">
    <source>
        <dbReference type="Pfam" id="PF13359"/>
    </source>
</evidence>
<protein>
    <recommendedName>
        <fullName evidence="3">DDE Tnp4 domain-containing protein</fullName>
    </recommendedName>
</protein>
<evidence type="ECO:0000313" key="4">
    <source>
        <dbReference type="EMBL" id="SAM61586.1"/>
    </source>
</evidence>
<dbReference type="Proteomes" id="UP000179920">
    <property type="component" value="Chromosome I"/>
</dbReference>
<dbReference type="AlphaFoldDB" id="A0A1K0H4T1"/>
<name>A0A1K0H4T1_9BASI</name>
<gene>
    <name evidence="4" type="ORF">UBRO_20135</name>
</gene>
<organism evidence="4 5">
    <name type="scientific">Ustilago bromivora</name>
    <dbReference type="NCBI Taxonomy" id="307758"/>
    <lineage>
        <taxon>Eukaryota</taxon>
        <taxon>Fungi</taxon>
        <taxon>Dikarya</taxon>
        <taxon>Basidiomycota</taxon>
        <taxon>Ustilaginomycotina</taxon>
        <taxon>Ustilaginomycetes</taxon>
        <taxon>Ustilaginales</taxon>
        <taxon>Ustilaginaceae</taxon>
        <taxon>Ustilago</taxon>
    </lineage>
</organism>